<gene>
    <name evidence="4" type="primary">grpE</name>
    <name evidence="4" type="ORF">AK812_SmicGene29805</name>
</gene>
<comment type="caution">
    <text evidence="4">The sequence shown here is derived from an EMBL/GenBank/DDBJ whole genome shotgun (WGS) entry which is preliminary data.</text>
</comment>
<accession>A0A1Q9D0W4</accession>
<dbReference type="Proteomes" id="UP000186817">
    <property type="component" value="Unassembled WGS sequence"/>
</dbReference>
<sequence>MKALQQRVLRAVVADVTGYRPFCGRRGLPHTAMVTLERQSCLLPRRLFSSDTAKEDKANNAEAPPSDKDETAQEPAEAEAPEAPSAVLEKELAALQENVRARKHELLLSLADFENNKKRFSKEREDRRKSSMANFATEMIKVYGQFDAFAVEKHTGAVQGLHQGVALTRDLYKASFERFGVRNIQVEIGEPYVAARHENVGTVESTQLPMNAVGEIVRPGWVLEPDSPKPVVLQKVEPVAAKRFTSPRKDRRCRLPELKISPCPVGGPQSTIASGGERADSASPFEWPVSLVRLHSTIAT</sequence>
<evidence type="ECO:0000256" key="1">
    <source>
        <dbReference type="ARBA" id="ARBA00009054"/>
    </source>
</evidence>
<dbReference type="Pfam" id="PF01025">
    <property type="entry name" value="GrpE"/>
    <property type="match status" value="1"/>
</dbReference>
<evidence type="ECO:0000256" key="3">
    <source>
        <dbReference type="SAM" id="MobiDB-lite"/>
    </source>
</evidence>
<comment type="similarity">
    <text evidence="1">Belongs to the GrpE family.</text>
</comment>
<dbReference type="InterPro" id="IPR000740">
    <property type="entry name" value="GrpE"/>
</dbReference>
<organism evidence="4 5">
    <name type="scientific">Symbiodinium microadriaticum</name>
    <name type="common">Dinoflagellate</name>
    <name type="synonym">Zooxanthella microadriatica</name>
    <dbReference type="NCBI Taxonomy" id="2951"/>
    <lineage>
        <taxon>Eukaryota</taxon>
        <taxon>Sar</taxon>
        <taxon>Alveolata</taxon>
        <taxon>Dinophyceae</taxon>
        <taxon>Suessiales</taxon>
        <taxon>Symbiodiniaceae</taxon>
        <taxon>Symbiodinium</taxon>
    </lineage>
</organism>
<dbReference type="EMBL" id="LSRX01000793">
    <property type="protein sequence ID" value="OLP88811.1"/>
    <property type="molecule type" value="Genomic_DNA"/>
</dbReference>
<evidence type="ECO:0000313" key="5">
    <source>
        <dbReference type="Proteomes" id="UP000186817"/>
    </source>
</evidence>
<dbReference type="GO" id="GO:0051082">
    <property type="term" value="F:unfolded protein binding"/>
    <property type="evidence" value="ECO:0007669"/>
    <property type="project" value="TreeGrafter"/>
</dbReference>
<feature type="region of interest" description="Disordered" evidence="3">
    <location>
        <begin position="52"/>
        <end position="85"/>
    </location>
</feature>
<dbReference type="GO" id="GO:0006457">
    <property type="term" value="P:protein folding"/>
    <property type="evidence" value="ECO:0007669"/>
    <property type="project" value="InterPro"/>
</dbReference>
<dbReference type="GO" id="GO:0000774">
    <property type="term" value="F:adenyl-nucleotide exchange factor activity"/>
    <property type="evidence" value="ECO:0007669"/>
    <property type="project" value="InterPro"/>
</dbReference>
<dbReference type="PANTHER" id="PTHR21237">
    <property type="entry name" value="GRPE PROTEIN"/>
    <property type="match status" value="1"/>
</dbReference>
<feature type="compositionally biased region" description="Basic and acidic residues" evidence="3">
    <location>
        <begin position="52"/>
        <end position="71"/>
    </location>
</feature>
<keyword evidence="5" id="KW-1185">Reference proteome</keyword>
<keyword evidence="2" id="KW-0143">Chaperone</keyword>
<dbReference type="OrthoDB" id="201635at2759"/>
<name>A0A1Q9D0W4_SYMMI</name>
<evidence type="ECO:0000256" key="2">
    <source>
        <dbReference type="ARBA" id="ARBA00023186"/>
    </source>
</evidence>
<dbReference type="GO" id="GO:0051087">
    <property type="term" value="F:protein-folding chaperone binding"/>
    <property type="evidence" value="ECO:0007669"/>
    <property type="project" value="InterPro"/>
</dbReference>
<dbReference type="PANTHER" id="PTHR21237:SF23">
    <property type="entry name" value="GRPE PROTEIN HOMOLOG, MITOCHONDRIAL"/>
    <property type="match status" value="1"/>
</dbReference>
<reference evidence="4 5" key="1">
    <citation type="submission" date="2016-02" db="EMBL/GenBank/DDBJ databases">
        <title>Genome analysis of coral dinoflagellate symbionts highlights evolutionary adaptations to a symbiotic lifestyle.</title>
        <authorList>
            <person name="Aranda M."/>
            <person name="Li Y."/>
            <person name="Liew Y.J."/>
            <person name="Baumgarten S."/>
            <person name="Simakov O."/>
            <person name="Wilson M."/>
            <person name="Piel J."/>
            <person name="Ashoor H."/>
            <person name="Bougouffa S."/>
            <person name="Bajic V.B."/>
            <person name="Ryu T."/>
            <person name="Ravasi T."/>
            <person name="Bayer T."/>
            <person name="Micklem G."/>
            <person name="Kim H."/>
            <person name="Bhak J."/>
            <person name="Lajeunesse T.C."/>
            <person name="Voolstra C.R."/>
        </authorList>
    </citation>
    <scope>NUCLEOTIDE SEQUENCE [LARGE SCALE GENOMIC DNA]</scope>
    <source>
        <strain evidence="4 5">CCMP2467</strain>
    </source>
</reference>
<dbReference type="InterPro" id="IPR013805">
    <property type="entry name" value="GrpE_CC"/>
</dbReference>
<dbReference type="SUPFAM" id="SSF58014">
    <property type="entry name" value="Coiled-coil domain of nucleotide exchange factor GrpE"/>
    <property type="match status" value="1"/>
</dbReference>
<dbReference type="Gene3D" id="3.90.20.20">
    <property type="match status" value="1"/>
</dbReference>
<protein>
    <submittedName>
        <fullName evidence="4">Protein GrpE</fullName>
    </submittedName>
</protein>
<dbReference type="GO" id="GO:0042803">
    <property type="term" value="F:protein homodimerization activity"/>
    <property type="evidence" value="ECO:0007669"/>
    <property type="project" value="InterPro"/>
</dbReference>
<dbReference type="AlphaFoldDB" id="A0A1Q9D0W4"/>
<evidence type="ECO:0000313" key="4">
    <source>
        <dbReference type="EMBL" id="OLP88811.1"/>
    </source>
</evidence>
<proteinExistence type="inferred from homology"/>